<accession>A0A6N7Z4C8</accession>
<evidence type="ECO:0000256" key="1">
    <source>
        <dbReference type="ARBA" id="ARBA00023015"/>
    </source>
</evidence>
<name>A0A6N7Z4C8_9PSEU</name>
<dbReference type="GO" id="GO:0003700">
    <property type="term" value="F:DNA-binding transcription factor activity"/>
    <property type="evidence" value="ECO:0007669"/>
    <property type="project" value="InterPro"/>
</dbReference>
<comment type="caution">
    <text evidence="5">The sequence shown here is derived from an EMBL/GenBank/DDBJ whole genome shotgun (WGS) entry which is preliminary data.</text>
</comment>
<dbReference type="AlphaFoldDB" id="A0A6N7Z4C8"/>
<dbReference type="OrthoDB" id="9784718at2"/>
<dbReference type="GO" id="GO:0003677">
    <property type="term" value="F:DNA binding"/>
    <property type="evidence" value="ECO:0007669"/>
    <property type="project" value="UniProtKB-KW"/>
</dbReference>
<gene>
    <name evidence="5" type="ORF">GKO32_08590</name>
</gene>
<organism evidence="5 6">
    <name type="scientific">Amycolatopsis pithecellobii</name>
    <dbReference type="NCBI Taxonomy" id="664692"/>
    <lineage>
        <taxon>Bacteria</taxon>
        <taxon>Bacillati</taxon>
        <taxon>Actinomycetota</taxon>
        <taxon>Actinomycetes</taxon>
        <taxon>Pseudonocardiales</taxon>
        <taxon>Pseudonocardiaceae</taxon>
        <taxon>Amycolatopsis</taxon>
    </lineage>
</organism>
<dbReference type="Gene3D" id="1.10.10.10">
    <property type="entry name" value="Winged helix-like DNA-binding domain superfamily/Winged helix DNA-binding domain"/>
    <property type="match status" value="1"/>
</dbReference>
<dbReference type="InterPro" id="IPR036388">
    <property type="entry name" value="WH-like_DNA-bd_sf"/>
</dbReference>
<dbReference type="InterPro" id="IPR011711">
    <property type="entry name" value="GntR_C"/>
</dbReference>
<dbReference type="Pfam" id="PF00392">
    <property type="entry name" value="GntR"/>
    <property type="match status" value="1"/>
</dbReference>
<evidence type="ECO:0000256" key="2">
    <source>
        <dbReference type="ARBA" id="ARBA00023125"/>
    </source>
</evidence>
<evidence type="ECO:0000313" key="5">
    <source>
        <dbReference type="EMBL" id="MTD54036.1"/>
    </source>
</evidence>
<dbReference type="InterPro" id="IPR000524">
    <property type="entry name" value="Tscrpt_reg_HTH_GntR"/>
</dbReference>
<feature type="domain" description="HTH gntR-type" evidence="4">
    <location>
        <begin position="19"/>
        <end position="89"/>
    </location>
</feature>
<dbReference type="Proteomes" id="UP000440096">
    <property type="component" value="Unassembled WGS sequence"/>
</dbReference>
<keyword evidence="2" id="KW-0238">DNA-binding</keyword>
<dbReference type="Gene3D" id="1.20.120.530">
    <property type="entry name" value="GntR ligand-binding domain-like"/>
    <property type="match status" value="1"/>
</dbReference>
<reference evidence="5 6" key="1">
    <citation type="submission" date="2019-11" db="EMBL/GenBank/DDBJ databases">
        <title>Draft genome of Amycolatopsis RM579.</title>
        <authorList>
            <person name="Duangmal K."/>
            <person name="Mingma R."/>
        </authorList>
    </citation>
    <scope>NUCLEOTIDE SEQUENCE [LARGE SCALE GENOMIC DNA]</scope>
    <source>
        <strain evidence="5 6">RM579</strain>
    </source>
</reference>
<sequence length="270" mass="29940">MSEPPVATSYDGFTPIGPRRAFEGAVEQIADRIRVGDLGKGDRLPSERDLAGQMRISRPTLREAVRVLTKAGVVEVRPGPAGGIFVLTDYVPIEFIRAEQNIRLAEMGADLEARRVLEPSVAKFAARTAIDWDFDRMQETIHAEEALLLKGGALEREDRLLQLDTQFHLRMAHATGNASIVTLMRGLLKRLGIGQDLALRMPAAAEWTIEAHKRTLAAIRARDDSLIDAVVDESLRKMEDAWEEATARKLRRPMGPLEQARTLDITGTES</sequence>
<dbReference type="SMART" id="SM00895">
    <property type="entry name" value="FCD"/>
    <property type="match status" value="1"/>
</dbReference>
<dbReference type="Pfam" id="PF07729">
    <property type="entry name" value="FCD"/>
    <property type="match status" value="1"/>
</dbReference>
<protein>
    <submittedName>
        <fullName evidence="5">GntR family transcriptional regulator</fullName>
    </submittedName>
</protein>
<evidence type="ECO:0000256" key="3">
    <source>
        <dbReference type="ARBA" id="ARBA00023163"/>
    </source>
</evidence>
<dbReference type="PANTHER" id="PTHR43537:SF5">
    <property type="entry name" value="UXU OPERON TRANSCRIPTIONAL REGULATOR"/>
    <property type="match status" value="1"/>
</dbReference>
<dbReference type="InterPro" id="IPR036390">
    <property type="entry name" value="WH_DNA-bd_sf"/>
</dbReference>
<dbReference type="PROSITE" id="PS50949">
    <property type="entry name" value="HTH_GNTR"/>
    <property type="match status" value="1"/>
</dbReference>
<dbReference type="PRINTS" id="PR00035">
    <property type="entry name" value="HTHGNTR"/>
</dbReference>
<dbReference type="PANTHER" id="PTHR43537">
    <property type="entry name" value="TRANSCRIPTIONAL REGULATOR, GNTR FAMILY"/>
    <property type="match status" value="1"/>
</dbReference>
<dbReference type="SUPFAM" id="SSF48008">
    <property type="entry name" value="GntR ligand-binding domain-like"/>
    <property type="match status" value="1"/>
</dbReference>
<keyword evidence="6" id="KW-1185">Reference proteome</keyword>
<dbReference type="EMBL" id="WMBA01000009">
    <property type="protein sequence ID" value="MTD54036.1"/>
    <property type="molecule type" value="Genomic_DNA"/>
</dbReference>
<keyword evidence="1" id="KW-0805">Transcription regulation</keyword>
<keyword evidence="3" id="KW-0804">Transcription</keyword>
<proteinExistence type="predicted"/>
<dbReference type="CDD" id="cd07377">
    <property type="entry name" value="WHTH_GntR"/>
    <property type="match status" value="1"/>
</dbReference>
<dbReference type="SMART" id="SM00345">
    <property type="entry name" value="HTH_GNTR"/>
    <property type="match status" value="1"/>
</dbReference>
<evidence type="ECO:0000313" key="6">
    <source>
        <dbReference type="Proteomes" id="UP000440096"/>
    </source>
</evidence>
<dbReference type="SUPFAM" id="SSF46785">
    <property type="entry name" value="Winged helix' DNA-binding domain"/>
    <property type="match status" value="1"/>
</dbReference>
<evidence type="ECO:0000259" key="4">
    <source>
        <dbReference type="PROSITE" id="PS50949"/>
    </source>
</evidence>
<dbReference type="InterPro" id="IPR008920">
    <property type="entry name" value="TF_FadR/GntR_C"/>
</dbReference>